<dbReference type="EMBL" id="BMDJ01000011">
    <property type="protein sequence ID" value="GGI28527.1"/>
    <property type="molecule type" value="Genomic_DNA"/>
</dbReference>
<keyword evidence="3" id="KW-1185">Reference proteome</keyword>
<name>A0ABQ2BN25_9SPHI</name>
<proteinExistence type="predicted"/>
<comment type="caution">
    <text evidence="2">The sequence shown here is derived from an EMBL/GenBank/DDBJ whole genome shotgun (WGS) entry which is preliminary data.</text>
</comment>
<feature type="signal peptide" evidence="1">
    <location>
        <begin position="1"/>
        <end position="22"/>
    </location>
</feature>
<evidence type="ECO:0000313" key="2">
    <source>
        <dbReference type="EMBL" id="GGI28527.1"/>
    </source>
</evidence>
<feature type="chain" id="PRO_5046416119" evidence="1">
    <location>
        <begin position="23"/>
        <end position="64"/>
    </location>
</feature>
<reference evidence="3" key="1">
    <citation type="journal article" date="2019" name="Int. J. Syst. Evol. Microbiol.">
        <title>The Global Catalogue of Microorganisms (GCM) 10K type strain sequencing project: providing services to taxonomists for standard genome sequencing and annotation.</title>
        <authorList>
            <consortium name="The Broad Institute Genomics Platform"/>
            <consortium name="The Broad Institute Genome Sequencing Center for Infectious Disease"/>
            <person name="Wu L."/>
            <person name="Ma J."/>
        </authorList>
    </citation>
    <scope>NUCLEOTIDE SEQUENCE [LARGE SCALE GENOMIC DNA]</scope>
    <source>
        <strain evidence="3">CCM 8939</strain>
    </source>
</reference>
<keyword evidence="1" id="KW-0732">Signal</keyword>
<evidence type="ECO:0000313" key="3">
    <source>
        <dbReference type="Proteomes" id="UP000645390"/>
    </source>
</evidence>
<dbReference type="RefSeq" id="WP_188416572.1">
    <property type="nucleotide sequence ID" value="NZ_BMDJ01000011.1"/>
</dbReference>
<protein>
    <submittedName>
        <fullName evidence="2">Uncharacterized protein</fullName>
    </submittedName>
</protein>
<accession>A0ABQ2BN25</accession>
<gene>
    <name evidence="2" type="ORF">GCM10008119_33090</name>
</gene>
<sequence length="64" mass="7254">MQRKKIFFILFLSILISASSCSKDGNNGSNSEEYLTCKLNGKAYNFNIKVNANDKPAEKKFTSW</sequence>
<evidence type="ECO:0000256" key="1">
    <source>
        <dbReference type="SAM" id="SignalP"/>
    </source>
</evidence>
<organism evidence="2 3">
    <name type="scientific">Pedobacter mendelii</name>
    <dbReference type="NCBI Taxonomy" id="1908240"/>
    <lineage>
        <taxon>Bacteria</taxon>
        <taxon>Pseudomonadati</taxon>
        <taxon>Bacteroidota</taxon>
        <taxon>Sphingobacteriia</taxon>
        <taxon>Sphingobacteriales</taxon>
        <taxon>Sphingobacteriaceae</taxon>
        <taxon>Pedobacter</taxon>
    </lineage>
</organism>
<dbReference type="Proteomes" id="UP000645390">
    <property type="component" value="Unassembled WGS sequence"/>
</dbReference>
<dbReference type="PROSITE" id="PS51257">
    <property type="entry name" value="PROKAR_LIPOPROTEIN"/>
    <property type="match status" value="1"/>
</dbReference>